<comment type="caution">
    <text evidence="1">The sequence shown here is derived from an EMBL/GenBank/DDBJ whole genome shotgun (WGS) entry which is preliminary data.</text>
</comment>
<accession>A0ABQ0NBT3</accession>
<name>A0ABQ0NBT3_9LACO</name>
<sequence length="40" mass="4122">MKEIANMTSATPSTTGLTKAISELSHEVPMSITGTKATGK</sequence>
<proteinExistence type="predicted"/>
<reference evidence="1 2" key="1">
    <citation type="submission" date="2017-04" db="EMBL/GenBank/DDBJ databases">
        <title>In vitro and in silico characterization of Lactobacillus paraplantarum D2-1, a starter culture for soymilk fermentation.</title>
        <authorList>
            <person name="Endo A."/>
            <person name="Sasaki F."/>
            <person name="Maeno S."/>
            <person name="Kanesaki Y."/>
            <person name="Kubota E."/>
            <person name="Torres G.A."/>
            <person name="Tomita S."/>
            <person name="Nakagawa J."/>
        </authorList>
    </citation>
    <scope>NUCLEOTIDE SEQUENCE [LARGE SCALE GENOMIC DNA]</scope>
    <source>
        <strain evidence="1 2">D2-1</strain>
    </source>
</reference>
<dbReference type="EMBL" id="BDOR01000011">
    <property type="protein sequence ID" value="GBF02543.1"/>
    <property type="molecule type" value="Genomic_DNA"/>
</dbReference>
<keyword evidence="2" id="KW-1185">Reference proteome</keyword>
<dbReference type="Proteomes" id="UP000236162">
    <property type="component" value="Unassembled WGS sequence"/>
</dbReference>
<evidence type="ECO:0000313" key="2">
    <source>
        <dbReference type="Proteomes" id="UP000236162"/>
    </source>
</evidence>
<evidence type="ECO:0000313" key="1">
    <source>
        <dbReference type="EMBL" id="GBF02543.1"/>
    </source>
</evidence>
<organism evidence="1 2">
    <name type="scientific">Lactiplantibacillus paraplantarum</name>
    <dbReference type="NCBI Taxonomy" id="60520"/>
    <lineage>
        <taxon>Bacteria</taxon>
        <taxon>Bacillati</taxon>
        <taxon>Bacillota</taxon>
        <taxon>Bacilli</taxon>
        <taxon>Lactobacillales</taxon>
        <taxon>Lactobacillaceae</taxon>
        <taxon>Lactiplantibacillus</taxon>
    </lineage>
</organism>
<protein>
    <submittedName>
        <fullName evidence="1">Uncharacterized protein</fullName>
    </submittedName>
</protein>
<gene>
    <name evidence="1" type="ORF">LPPLD21_02093</name>
</gene>